<gene>
    <name evidence="2" type="ORF">GCM10009575_083960</name>
</gene>
<feature type="region of interest" description="Disordered" evidence="1">
    <location>
        <begin position="14"/>
        <end position="46"/>
    </location>
</feature>
<dbReference type="EMBL" id="BAAAID010000090">
    <property type="protein sequence ID" value="GAA0955373.1"/>
    <property type="molecule type" value="Genomic_DNA"/>
</dbReference>
<evidence type="ECO:0000256" key="1">
    <source>
        <dbReference type="SAM" id="MobiDB-lite"/>
    </source>
</evidence>
<evidence type="ECO:0000313" key="3">
    <source>
        <dbReference type="Proteomes" id="UP001500418"/>
    </source>
</evidence>
<reference evidence="2 3" key="1">
    <citation type="journal article" date="2019" name="Int. J. Syst. Evol. Microbiol.">
        <title>The Global Catalogue of Microorganisms (GCM) 10K type strain sequencing project: providing services to taxonomists for standard genome sequencing and annotation.</title>
        <authorList>
            <consortium name="The Broad Institute Genomics Platform"/>
            <consortium name="The Broad Institute Genome Sequencing Center for Infectious Disease"/>
            <person name="Wu L."/>
            <person name="Ma J."/>
        </authorList>
    </citation>
    <scope>NUCLEOTIDE SEQUENCE [LARGE SCALE GENOMIC DNA]</scope>
    <source>
        <strain evidence="2 3">JCM 11444</strain>
    </source>
</reference>
<dbReference type="Proteomes" id="UP001500418">
    <property type="component" value="Unassembled WGS sequence"/>
</dbReference>
<evidence type="ECO:0000313" key="2">
    <source>
        <dbReference type="EMBL" id="GAA0955373.1"/>
    </source>
</evidence>
<sequence>MAAQIHRVHRMVRGGQMVGDLVPQPGARRHAMDQEKGKRRRSRPVPEMQFHIVGYGHGEIHGGILAGPPNPIRPLGM</sequence>
<name>A0ABN1RDN2_9ACTN</name>
<comment type="caution">
    <text evidence="2">The sequence shown here is derived from an EMBL/GenBank/DDBJ whole genome shotgun (WGS) entry which is preliminary data.</text>
</comment>
<protein>
    <submittedName>
        <fullName evidence="2">Uncharacterized protein</fullName>
    </submittedName>
</protein>
<accession>A0ABN1RDN2</accession>
<keyword evidence="3" id="KW-1185">Reference proteome</keyword>
<organism evidence="2 3">
    <name type="scientific">Streptomyces rhizosphaericus</name>
    <dbReference type="NCBI Taxonomy" id="114699"/>
    <lineage>
        <taxon>Bacteria</taxon>
        <taxon>Bacillati</taxon>
        <taxon>Actinomycetota</taxon>
        <taxon>Actinomycetes</taxon>
        <taxon>Kitasatosporales</taxon>
        <taxon>Streptomycetaceae</taxon>
        <taxon>Streptomyces</taxon>
        <taxon>Streptomyces violaceusniger group</taxon>
    </lineage>
</organism>
<proteinExistence type="predicted"/>